<dbReference type="VEuPathDB" id="FungiDB:A1O9_05787"/>
<feature type="domain" description="N-end rule aminoacyl transferase C-terminal" evidence="2">
    <location>
        <begin position="46"/>
        <end position="179"/>
    </location>
</feature>
<dbReference type="RefSeq" id="XP_013260456.1">
    <property type="nucleotide sequence ID" value="XM_013405002.1"/>
</dbReference>
<dbReference type="GO" id="GO:0004057">
    <property type="term" value="F:arginyl-tRNA--protein transferase activity"/>
    <property type="evidence" value="ECO:0007669"/>
    <property type="project" value="InterPro"/>
</dbReference>
<evidence type="ECO:0000256" key="1">
    <source>
        <dbReference type="SAM" id="MobiDB-lite"/>
    </source>
</evidence>
<dbReference type="GeneID" id="25280709"/>
<feature type="region of interest" description="Disordered" evidence="1">
    <location>
        <begin position="199"/>
        <end position="225"/>
    </location>
</feature>
<dbReference type="PANTHER" id="PTHR21367:SF1">
    <property type="entry name" value="ARGINYL-TRNA--PROTEIN TRANSFERASE 1"/>
    <property type="match status" value="1"/>
</dbReference>
<dbReference type="AlphaFoldDB" id="A0A072PDD2"/>
<gene>
    <name evidence="3" type="ORF">A1O9_05787</name>
</gene>
<evidence type="ECO:0000259" key="2">
    <source>
        <dbReference type="Pfam" id="PF04377"/>
    </source>
</evidence>
<reference evidence="3 4" key="1">
    <citation type="submission" date="2013-03" db="EMBL/GenBank/DDBJ databases">
        <title>The Genome Sequence of Exophiala aquamarina CBS 119918.</title>
        <authorList>
            <consortium name="The Broad Institute Genomics Platform"/>
            <person name="Cuomo C."/>
            <person name="de Hoog S."/>
            <person name="Gorbushina A."/>
            <person name="Walker B."/>
            <person name="Young S.K."/>
            <person name="Zeng Q."/>
            <person name="Gargeya S."/>
            <person name="Fitzgerald M."/>
            <person name="Haas B."/>
            <person name="Abouelleil A."/>
            <person name="Allen A.W."/>
            <person name="Alvarado L."/>
            <person name="Arachchi H.M."/>
            <person name="Berlin A.M."/>
            <person name="Chapman S.B."/>
            <person name="Gainer-Dewar J."/>
            <person name="Goldberg J."/>
            <person name="Griggs A."/>
            <person name="Gujja S."/>
            <person name="Hansen M."/>
            <person name="Howarth C."/>
            <person name="Imamovic A."/>
            <person name="Ireland A."/>
            <person name="Larimer J."/>
            <person name="McCowan C."/>
            <person name="Murphy C."/>
            <person name="Pearson M."/>
            <person name="Poon T.W."/>
            <person name="Priest M."/>
            <person name="Roberts A."/>
            <person name="Saif S."/>
            <person name="Shea T."/>
            <person name="Sisk P."/>
            <person name="Sykes S."/>
            <person name="Wortman J."/>
            <person name="Nusbaum C."/>
            <person name="Birren B."/>
        </authorList>
    </citation>
    <scope>NUCLEOTIDE SEQUENCE [LARGE SCALE GENOMIC DNA]</scope>
    <source>
        <strain evidence="3 4">CBS 119918</strain>
    </source>
</reference>
<dbReference type="Proteomes" id="UP000027920">
    <property type="component" value="Unassembled WGS sequence"/>
</dbReference>
<accession>A0A072PDD2</accession>
<dbReference type="SUPFAM" id="SSF55729">
    <property type="entry name" value="Acyl-CoA N-acyltransferases (Nat)"/>
    <property type="match status" value="1"/>
</dbReference>
<dbReference type="PANTHER" id="PTHR21367">
    <property type="entry name" value="ARGININE-TRNA-PROTEIN TRANSFERASE 1"/>
    <property type="match status" value="1"/>
</dbReference>
<dbReference type="GO" id="GO:0005737">
    <property type="term" value="C:cytoplasm"/>
    <property type="evidence" value="ECO:0007669"/>
    <property type="project" value="TreeGrafter"/>
</dbReference>
<dbReference type="Pfam" id="PF04377">
    <property type="entry name" value="ATE_C"/>
    <property type="match status" value="1"/>
</dbReference>
<name>A0A072PDD2_9EURO</name>
<sequence length="304" mass="34862">MFDFPTAVHKAEYNIVKKPVGKKSGKPIEPAHKLEISLEGDSFTKEKYGIFLNYQLQIHHDPASRWGESAFKRFLCSGLDRKVLKISGNTLKLGSYHQCYRIDGKLVAVGVLDLLPHAVSSVYLFYDPEYQHWDWGKISALQEIALAVEARYEYYYMGYYIHSCIKMRYKASFSPTHFLDPESLDWNLFDDNYRKQLDQRQYVSPSRDRETAPAAADSDDEDAEIPEGSLFDYNIPGVLTKEEVEKLDLDHWRLVVRDTLIELEDLRGWEDWKVDDPGSIKGIAAEVIAATGPKLLNNSALVLF</sequence>
<dbReference type="InterPro" id="IPR007472">
    <property type="entry name" value="N-end_Aminoacyl_Trfase_C"/>
</dbReference>
<organism evidence="3 4">
    <name type="scientific">Exophiala aquamarina CBS 119918</name>
    <dbReference type="NCBI Taxonomy" id="1182545"/>
    <lineage>
        <taxon>Eukaryota</taxon>
        <taxon>Fungi</taxon>
        <taxon>Dikarya</taxon>
        <taxon>Ascomycota</taxon>
        <taxon>Pezizomycotina</taxon>
        <taxon>Eurotiomycetes</taxon>
        <taxon>Chaetothyriomycetidae</taxon>
        <taxon>Chaetothyriales</taxon>
        <taxon>Herpotrichiellaceae</taxon>
        <taxon>Exophiala</taxon>
    </lineage>
</organism>
<protein>
    <recommendedName>
        <fullName evidence="2">N-end rule aminoacyl transferase C-terminal domain-containing protein</fullName>
    </recommendedName>
</protein>
<dbReference type="EMBL" id="AMGV01000004">
    <property type="protein sequence ID" value="KEF57866.1"/>
    <property type="molecule type" value="Genomic_DNA"/>
</dbReference>
<proteinExistence type="predicted"/>
<keyword evidence="4" id="KW-1185">Reference proteome</keyword>
<dbReference type="HOGENOM" id="CLU_020349_0_0_1"/>
<evidence type="ECO:0000313" key="4">
    <source>
        <dbReference type="Proteomes" id="UP000027920"/>
    </source>
</evidence>
<dbReference type="OrthoDB" id="74183at2759"/>
<comment type="caution">
    <text evidence="3">The sequence shown here is derived from an EMBL/GenBank/DDBJ whole genome shotgun (WGS) entry which is preliminary data.</text>
</comment>
<evidence type="ECO:0000313" key="3">
    <source>
        <dbReference type="EMBL" id="KEF57866.1"/>
    </source>
</evidence>
<dbReference type="InterPro" id="IPR016181">
    <property type="entry name" value="Acyl_CoA_acyltransferase"/>
</dbReference>
<dbReference type="STRING" id="1182545.A0A072PDD2"/>
<dbReference type="InterPro" id="IPR030700">
    <property type="entry name" value="N-end_Aminoacyl_Trfase"/>
</dbReference>